<dbReference type="EMBL" id="HBIE01023294">
    <property type="protein sequence ID" value="CAE0312173.1"/>
    <property type="molecule type" value="Transcribed_RNA"/>
</dbReference>
<sequence length="103" mass="11126">MASLTNKKHLRRKSKNSIAHENVGVLQAAGKAMSSKEKKVYTAGRSTPNDKLANESLSLSRDLSKNCDSFIGLLNSPEDVPLSVLDGRDVSAFHGQAEESNDL</sequence>
<feature type="region of interest" description="Disordered" evidence="1">
    <location>
        <begin position="34"/>
        <end position="53"/>
    </location>
</feature>
<protein>
    <submittedName>
        <fullName evidence="2">Uncharacterized protein</fullName>
    </submittedName>
</protein>
<gene>
    <name evidence="2" type="ORF">FEHR0123_LOCUS7094</name>
</gene>
<evidence type="ECO:0000256" key="1">
    <source>
        <dbReference type="SAM" id="MobiDB-lite"/>
    </source>
</evidence>
<name>A0A7S3MNB5_9SPIT</name>
<proteinExistence type="predicted"/>
<reference evidence="2" key="1">
    <citation type="submission" date="2021-01" db="EMBL/GenBank/DDBJ databases">
        <authorList>
            <person name="Corre E."/>
            <person name="Pelletier E."/>
            <person name="Niang G."/>
            <person name="Scheremetjew M."/>
            <person name="Finn R."/>
            <person name="Kale V."/>
            <person name="Holt S."/>
            <person name="Cochrane G."/>
            <person name="Meng A."/>
            <person name="Brown T."/>
            <person name="Cohen L."/>
        </authorList>
    </citation>
    <scope>NUCLEOTIDE SEQUENCE</scope>
    <source>
        <strain evidence="2">Fehren 1</strain>
    </source>
</reference>
<feature type="compositionally biased region" description="Polar residues" evidence="1">
    <location>
        <begin position="44"/>
        <end position="53"/>
    </location>
</feature>
<organism evidence="2">
    <name type="scientific">Favella ehrenbergii</name>
    <dbReference type="NCBI Taxonomy" id="182087"/>
    <lineage>
        <taxon>Eukaryota</taxon>
        <taxon>Sar</taxon>
        <taxon>Alveolata</taxon>
        <taxon>Ciliophora</taxon>
        <taxon>Intramacronucleata</taxon>
        <taxon>Spirotrichea</taxon>
        <taxon>Choreotrichia</taxon>
        <taxon>Tintinnida</taxon>
        <taxon>Xystonellidae</taxon>
        <taxon>Favella</taxon>
    </lineage>
</organism>
<dbReference type="AlphaFoldDB" id="A0A7S3MNB5"/>
<accession>A0A7S3MNB5</accession>
<feature type="compositionally biased region" description="Basic residues" evidence="1">
    <location>
        <begin position="1"/>
        <end position="15"/>
    </location>
</feature>
<evidence type="ECO:0000313" key="2">
    <source>
        <dbReference type="EMBL" id="CAE0312173.1"/>
    </source>
</evidence>
<feature type="region of interest" description="Disordered" evidence="1">
    <location>
        <begin position="1"/>
        <end position="23"/>
    </location>
</feature>